<reference evidence="2 3" key="1">
    <citation type="submission" date="2019-08" db="EMBL/GenBank/DDBJ databases">
        <title>Deep-cultivation of Planctomycetes and their phenomic and genomic characterization uncovers novel biology.</title>
        <authorList>
            <person name="Wiegand S."/>
            <person name="Jogler M."/>
            <person name="Boedeker C."/>
            <person name="Pinto D."/>
            <person name="Vollmers J."/>
            <person name="Rivas-Marin E."/>
            <person name="Kohn T."/>
            <person name="Peeters S.H."/>
            <person name="Heuer A."/>
            <person name="Rast P."/>
            <person name="Oberbeckmann S."/>
            <person name="Bunk B."/>
            <person name="Jeske O."/>
            <person name="Meyerdierks A."/>
            <person name="Storesund J.E."/>
            <person name="Kallscheuer N."/>
            <person name="Luecker S."/>
            <person name="Lage O.M."/>
            <person name="Pohl T."/>
            <person name="Merkel B.J."/>
            <person name="Hornburger P."/>
            <person name="Mueller R.-W."/>
            <person name="Bruemmer F."/>
            <person name="Labrenz M."/>
            <person name="Spormann A.M."/>
            <person name="Op den Camp H."/>
            <person name="Overmann J."/>
            <person name="Amann R."/>
            <person name="Jetten M.S.M."/>
            <person name="Mascher T."/>
            <person name="Medema M.H."/>
            <person name="Devos D.P."/>
            <person name="Kaster A.-K."/>
            <person name="Ovreas L."/>
            <person name="Rohde M."/>
            <person name="Galperin M.Y."/>
            <person name="Jogler C."/>
        </authorList>
    </citation>
    <scope>NUCLEOTIDE SEQUENCE [LARGE SCALE GENOMIC DNA]</scope>
    <source>
        <strain evidence="2 3">OJF2</strain>
    </source>
</reference>
<keyword evidence="1" id="KW-0812">Transmembrane</keyword>
<feature type="transmembrane region" description="Helical" evidence="1">
    <location>
        <begin position="14"/>
        <end position="34"/>
    </location>
</feature>
<keyword evidence="1" id="KW-1133">Transmembrane helix</keyword>
<feature type="transmembrane region" description="Helical" evidence="1">
    <location>
        <begin position="336"/>
        <end position="353"/>
    </location>
</feature>
<feature type="transmembrane region" description="Helical" evidence="1">
    <location>
        <begin position="160"/>
        <end position="182"/>
    </location>
</feature>
<feature type="transmembrane region" description="Helical" evidence="1">
    <location>
        <begin position="46"/>
        <end position="71"/>
    </location>
</feature>
<gene>
    <name evidence="2" type="ORF">OJF2_54270</name>
</gene>
<protein>
    <submittedName>
        <fullName evidence="2">Uncharacterized protein</fullName>
    </submittedName>
</protein>
<feature type="transmembrane region" description="Helical" evidence="1">
    <location>
        <begin position="91"/>
        <end position="112"/>
    </location>
</feature>
<sequence>MIDRIRRVLPPPPFTLLFLISFIVIEGPLLYLEWKFEARADLRVRPGELLVGLATLVLGSYRVLAFHPFYLRSYRKWLEQTPWTIHKPLPLGPISLTWADGIAVGLLVILTLNRLETHAIRICTLFLIAHAVWLALTFWPTGIGTQGYLCVFGLGFCVRFWHEPWACLAAAVVASLVAHAGLRRSLARFPWRGHAAEYLTIHGPDLEELVGWPCGWPFDQLYRDVRIAGRFRMNTADAILVSMLAGWAAFCLAGLHHDSDERGGFALVMQVPCMLFVPLLRLGIYVGCYRPPVSLVGRIRSGRWIIPGYDRCLAAPLLAMLCGGATVLVLRKWLPTEVAASIAICTIMLISLASPPGLREWRLTGAHRITHGILAKGPNAPFVEVG</sequence>
<keyword evidence="1" id="KW-0472">Membrane</keyword>
<feature type="transmembrane region" description="Helical" evidence="1">
    <location>
        <begin position="267"/>
        <end position="288"/>
    </location>
</feature>
<feature type="transmembrane region" description="Helical" evidence="1">
    <location>
        <begin position="309"/>
        <end position="330"/>
    </location>
</feature>
<keyword evidence="3" id="KW-1185">Reference proteome</keyword>
<feature type="transmembrane region" description="Helical" evidence="1">
    <location>
        <begin position="236"/>
        <end position="255"/>
    </location>
</feature>
<feature type="transmembrane region" description="Helical" evidence="1">
    <location>
        <begin position="119"/>
        <end position="140"/>
    </location>
</feature>
<evidence type="ECO:0000313" key="3">
    <source>
        <dbReference type="Proteomes" id="UP000324233"/>
    </source>
</evidence>
<dbReference type="EMBL" id="CP042997">
    <property type="protein sequence ID" value="QEH36842.1"/>
    <property type="molecule type" value="Genomic_DNA"/>
</dbReference>
<dbReference type="AlphaFoldDB" id="A0A5B9W882"/>
<accession>A0A5B9W882</accession>
<dbReference type="RefSeq" id="WP_148596480.1">
    <property type="nucleotide sequence ID" value="NZ_CP042997.1"/>
</dbReference>
<dbReference type="KEGG" id="agv:OJF2_54270"/>
<proteinExistence type="predicted"/>
<organism evidence="2 3">
    <name type="scientific">Aquisphaera giovannonii</name>
    <dbReference type="NCBI Taxonomy" id="406548"/>
    <lineage>
        <taxon>Bacteria</taxon>
        <taxon>Pseudomonadati</taxon>
        <taxon>Planctomycetota</taxon>
        <taxon>Planctomycetia</taxon>
        <taxon>Isosphaerales</taxon>
        <taxon>Isosphaeraceae</taxon>
        <taxon>Aquisphaera</taxon>
    </lineage>
</organism>
<evidence type="ECO:0000256" key="1">
    <source>
        <dbReference type="SAM" id="Phobius"/>
    </source>
</evidence>
<name>A0A5B9W882_9BACT</name>
<dbReference type="OrthoDB" id="290908at2"/>
<evidence type="ECO:0000313" key="2">
    <source>
        <dbReference type="EMBL" id="QEH36842.1"/>
    </source>
</evidence>
<dbReference type="Proteomes" id="UP000324233">
    <property type="component" value="Chromosome"/>
</dbReference>